<dbReference type="InterPro" id="IPR001412">
    <property type="entry name" value="aa-tRNA-synth_I_CS"/>
</dbReference>
<dbReference type="Proteomes" id="UP000281962">
    <property type="component" value="Unassembled WGS sequence"/>
</dbReference>
<keyword evidence="3" id="KW-0963">Cytoplasm</keyword>
<evidence type="ECO:0000256" key="5">
    <source>
        <dbReference type="ARBA" id="ARBA00022741"/>
    </source>
</evidence>
<dbReference type="GO" id="GO:0002161">
    <property type="term" value="F:aminoacyl-tRNA deacylase activity"/>
    <property type="evidence" value="ECO:0007669"/>
    <property type="project" value="InterPro"/>
</dbReference>
<dbReference type="InterPro" id="IPR009008">
    <property type="entry name" value="Val/Leu/Ile-tRNA-synth_edit"/>
</dbReference>
<dbReference type="CDD" id="cd07959">
    <property type="entry name" value="Anticodon_Ia_Leu_AEc"/>
    <property type="match status" value="1"/>
</dbReference>
<dbReference type="SUPFAM" id="SSF50677">
    <property type="entry name" value="ValRS/IleRS/LeuRS editing domain"/>
    <property type="match status" value="1"/>
</dbReference>
<evidence type="ECO:0000256" key="10">
    <source>
        <dbReference type="NCBIfam" id="TIGR00395"/>
    </source>
</evidence>
<evidence type="ECO:0000259" key="14">
    <source>
        <dbReference type="Pfam" id="PF09334"/>
    </source>
</evidence>
<dbReference type="GO" id="GO:0005737">
    <property type="term" value="C:cytoplasm"/>
    <property type="evidence" value="ECO:0007669"/>
    <property type="project" value="InterPro"/>
</dbReference>
<dbReference type="NCBIfam" id="TIGR00395">
    <property type="entry name" value="leuS_arch"/>
    <property type="match status" value="1"/>
</dbReference>
<feature type="domain" description="Methionyl/Valyl/Leucyl/Isoleucyl-tRNA synthetase anticodon-binding" evidence="13">
    <location>
        <begin position="711"/>
        <end position="837"/>
    </location>
</feature>
<keyword evidence="7 11" id="KW-0648">Protein biosynthesis</keyword>
<keyword evidence="4 11" id="KW-0436">Ligase</keyword>
<dbReference type="InterPro" id="IPR015413">
    <property type="entry name" value="Methionyl/Leucyl_tRNA_Synth"/>
</dbReference>
<dbReference type="Gene3D" id="3.40.50.620">
    <property type="entry name" value="HUPs"/>
    <property type="match status" value="1"/>
</dbReference>
<evidence type="ECO:0000256" key="2">
    <source>
        <dbReference type="ARBA" id="ARBA00013164"/>
    </source>
</evidence>
<dbReference type="PANTHER" id="PTHR45794:SF1">
    <property type="entry name" value="LEUCINE--TRNA LIGASE, CYTOPLASMIC"/>
    <property type="match status" value="1"/>
</dbReference>
<dbReference type="InterPro" id="IPR009080">
    <property type="entry name" value="tRNAsynth_Ia_anticodon-bd"/>
</dbReference>
<reference evidence="15 16" key="1">
    <citation type="submission" date="2018-06" db="EMBL/GenBank/DDBJ databases">
        <title>Extensive metabolic versatility and redundancy in microbially diverse, dynamic hydrothermal sediments.</title>
        <authorList>
            <person name="Dombrowski N."/>
            <person name="Teske A."/>
            <person name="Baker B.J."/>
        </authorList>
    </citation>
    <scope>NUCLEOTIDE SEQUENCE [LARGE SCALE GENOMIC DNA]</scope>
    <source>
        <strain evidence="15">B30_G17</strain>
    </source>
</reference>
<keyword evidence="5 11" id="KW-0547">Nucleotide-binding</keyword>
<name>A0A497EVS7_9CREN</name>
<dbReference type="Pfam" id="PF08264">
    <property type="entry name" value="Anticodon_1"/>
    <property type="match status" value="1"/>
</dbReference>
<evidence type="ECO:0000256" key="1">
    <source>
        <dbReference type="ARBA" id="ARBA00005594"/>
    </source>
</evidence>
<keyword evidence="6 11" id="KW-0067">ATP-binding</keyword>
<dbReference type="EMBL" id="QMQY01000023">
    <property type="protein sequence ID" value="RLE51091.1"/>
    <property type="molecule type" value="Genomic_DNA"/>
</dbReference>
<evidence type="ECO:0000256" key="8">
    <source>
        <dbReference type="ARBA" id="ARBA00023146"/>
    </source>
</evidence>
<feature type="domain" description="Methionyl/Leucyl tRNA synthetase" evidence="14">
    <location>
        <begin position="589"/>
        <end position="677"/>
    </location>
</feature>
<dbReference type="GO" id="GO:0006429">
    <property type="term" value="P:leucyl-tRNA aminoacylation"/>
    <property type="evidence" value="ECO:0007669"/>
    <property type="project" value="UniProtKB-UniRule"/>
</dbReference>
<dbReference type="Gene3D" id="3.90.740.10">
    <property type="entry name" value="Valyl/Leucyl/Isoleucyl-tRNA synthetase, editing domain"/>
    <property type="match status" value="1"/>
</dbReference>
<sequence length="907" mass="105884">MEASINIHEIEEKWIKLWEEHKIFEADPDSRPKIFVTFPFPYMNGPLHLGHAFTASRVDVYARFKRMQGYNVLFPWAWHWTGVTIAGAAKRIEEGDQKIIRVLIEIDGVPPEEIKKFTDPVYMARYYTNENRQVVRRMGFSIDWRREFHTTSYHKAFSKFINWQYITLRNKGYVVKGTHPIVWCPRCKSATGDHDRLEGVGVSPERYILMKFKFKDAYLPAATFRPETIYGVTNFWVNPEAIYVLAEVNGEKWVISEQAANKLSQQLKKIKVIKRFNGKELIGKTCRDPVNNREILILPAPFVDPDNGTGLVYSVPAHAPYDWLALKDLIENPDPLIKYGIDVETVKKIKPISIISVEGFGEYPAIEVVEQLKVKNQFDPKAEEATQIIYKKEFHKGILKDNCGEYAGLKIYEIKERIIKDFIEKGYADIMYDLPRPVICRCGTKCIVKVLENQWFLKYSDPKWKELSRKLLRNAKVLPPEARRNFEEVIDWLEDKPCTRFSGLGTPLPWDPKWLVETLSDSTIYMAFYTISKYVNAGLVKPEDLTYEVLNYIFLGKGDPNELSKKTGLSIELLNSMRKEFDYWYPVDLRVSAKDLLPNHLTFFIFHHAAVFPEEKWPRAIGVNGMLMIEGKPMSKSKGIFITLKNAIKNFGADIIRATLLLSAEGFDDPDWRNKNAEDMKRNLESLYRFVLQLYSMATSDNTRKELNMIDKWLLSSIQRAINNVTRNLEELKTRTALNEALFNVWNLLRWYIRRTEKINGKVILKAIDIWLRLLAPFIPFICEELWAKTGHKPFISLAKWPEYKEEEVYMEAELSEMLIKETLEDIFEIKKLFKTKPTKLVIYVAPEWKWSIYRDIAQLLNSGVTMLNDVIRAVMKKPYVKGREKEAIKLIKYSYEKLVNLSKEER</sequence>
<feature type="non-terminal residue" evidence="15">
    <location>
        <position position="907"/>
    </location>
</feature>
<dbReference type="InterPro" id="IPR013155">
    <property type="entry name" value="M/V/L/I-tRNA-synth_anticd-bd"/>
</dbReference>
<dbReference type="PROSITE" id="PS00178">
    <property type="entry name" value="AA_TRNA_LIGASE_I"/>
    <property type="match status" value="1"/>
</dbReference>
<evidence type="ECO:0000256" key="4">
    <source>
        <dbReference type="ARBA" id="ARBA00022598"/>
    </source>
</evidence>
<dbReference type="Gene3D" id="3.30.2320.20">
    <property type="entry name" value="Class I aminoacyl-tRNA synthetases (RS)"/>
    <property type="match status" value="1"/>
</dbReference>
<evidence type="ECO:0000259" key="13">
    <source>
        <dbReference type="Pfam" id="PF08264"/>
    </source>
</evidence>
<dbReference type="InterPro" id="IPR002300">
    <property type="entry name" value="aa-tRNA-synth_Ia"/>
</dbReference>
<evidence type="ECO:0000259" key="12">
    <source>
        <dbReference type="Pfam" id="PF00133"/>
    </source>
</evidence>
<dbReference type="GO" id="GO:0004823">
    <property type="term" value="F:leucine-tRNA ligase activity"/>
    <property type="evidence" value="ECO:0007669"/>
    <property type="project" value="UniProtKB-UniRule"/>
</dbReference>
<feature type="domain" description="Aminoacyl-tRNA synthetase class Ia" evidence="12">
    <location>
        <begin position="13"/>
        <end position="509"/>
    </location>
</feature>
<dbReference type="GO" id="GO:0005524">
    <property type="term" value="F:ATP binding"/>
    <property type="evidence" value="ECO:0007669"/>
    <property type="project" value="UniProtKB-KW"/>
</dbReference>
<evidence type="ECO:0000256" key="9">
    <source>
        <dbReference type="ARBA" id="ARBA00047469"/>
    </source>
</evidence>
<dbReference type="InterPro" id="IPR014729">
    <property type="entry name" value="Rossmann-like_a/b/a_fold"/>
</dbReference>
<dbReference type="Pfam" id="PF09334">
    <property type="entry name" value="tRNA-synt_1g"/>
    <property type="match status" value="1"/>
</dbReference>
<evidence type="ECO:0000313" key="16">
    <source>
        <dbReference type="Proteomes" id="UP000281962"/>
    </source>
</evidence>
<accession>A0A497EVS7</accession>
<evidence type="ECO:0000256" key="3">
    <source>
        <dbReference type="ARBA" id="ARBA00022490"/>
    </source>
</evidence>
<dbReference type="AlphaFoldDB" id="A0A497EVS7"/>
<dbReference type="NCBIfam" id="NF008957">
    <property type="entry name" value="PRK12300.1"/>
    <property type="match status" value="1"/>
</dbReference>
<evidence type="ECO:0000256" key="7">
    <source>
        <dbReference type="ARBA" id="ARBA00022917"/>
    </source>
</evidence>
<dbReference type="InterPro" id="IPR020791">
    <property type="entry name" value="Leu-tRNA-lgase_arc"/>
</dbReference>
<keyword evidence="8 11" id="KW-0030">Aminoacyl-tRNA synthetase</keyword>
<comment type="caution">
    <text evidence="15">The sequence shown here is derived from an EMBL/GenBank/DDBJ whole genome shotgun (WGS) entry which is preliminary data.</text>
</comment>
<evidence type="ECO:0000256" key="11">
    <source>
        <dbReference type="RuleBase" id="RU363035"/>
    </source>
</evidence>
<evidence type="ECO:0000313" key="15">
    <source>
        <dbReference type="EMBL" id="RLE51091.1"/>
    </source>
</evidence>
<protein>
    <recommendedName>
        <fullName evidence="2 10">Leucine--tRNA ligase</fullName>
        <ecNumber evidence="2 10">6.1.1.4</ecNumber>
    </recommendedName>
</protein>
<proteinExistence type="inferred from homology"/>
<comment type="similarity">
    <text evidence="1 11">Belongs to the class-I aminoacyl-tRNA synthetase family.</text>
</comment>
<dbReference type="InterPro" id="IPR004493">
    <property type="entry name" value="Leu-tRNA-synth_Ia_arc/euk"/>
</dbReference>
<dbReference type="SUPFAM" id="SSF52374">
    <property type="entry name" value="Nucleotidylyl transferase"/>
    <property type="match status" value="1"/>
</dbReference>
<dbReference type="Gene3D" id="1.10.730.10">
    <property type="entry name" value="Isoleucyl-tRNA Synthetase, Domain 1"/>
    <property type="match status" value="1"/>
</dbReference>
<evidence type="ECO:0000256" key="6">
    <source>
        <dbReference type="ARBA" id="ARBA00022840"/>
    </source>
</evidence>
<dbReference type="SUPFAM" id="SSF47323">
    <property type="entry name" value="Anticodon-binding domain of a subclass of class I aminoacyl-tRNA synthetases"/>
    <property type="match status" value="1"/>
</dbReference>
<dbReference type="PANTHER" id="PTHR45794">
    <property type="entry name" value="LEUCYL-TRNA SYNTHETASE"/>
    <property type="match status" value="1"/>
</dbReference>
<dbReference type="HAMAP" id="MF_00049_A">
    <property type="entry name" value="Leu_tRNA_synth_A"/>
    <property type="match status" value="1"/>
</dbReference>
<dbReference type="Pfam" id="PF00133">
    <property type="entry name" value="tRNA-synt_1"/>
    <property type="match status" value="1"/>
</dbReference>
<comment type="catalytic activity">
    <reaction evidence="9">
        <text>tRNA(Leu) + L-leucine + ATP = L-leucyl-tRNA(Leu) + AMP + diphosphate</text>
        <dbReference type="Rhea" id="RHEA:11688"/>
        <dbReference type="Rhea" id="RHEA-COMP:9613"/>
        <dbReference type="Rhea" id="RHEA-COMP:9622"/>
        <dbReference type="ChEBI" id="CHEBI:30616"/>
        <dbReference type="ChEBI" id="CHEBI:33019"/>
        <dbReference type="ChEBI" id="CHEBI:57427"/>
        <dbReference type="ChEBI" id="CHEBI:78442"/>
        <dbReference type="ChEBI" id="CHEBI:78494"/>
        <dbReference type="ChEBI" id="CHEBI:456215"/>
        <dbReference type="EC" id="6.1.1.4"/>
    </reaction>
</comment>
<gene>
    <name evidence="15" type="primary">leuS</name>
    <name evidence="15" type="ORF">DRJ21_00865</name>
</gene>
<dbReference type="EC" id="6.1.1.4" evidence="2 10"/>
<organism evidence="15 16">
    <name type="scientific">Thermoproteota archaeon</name>
    <dbReference type="NCBI Taxonomy" id="2056631"/>
    <lineage>
        <taxon>Archaea</taxon>
        <taxon>Thermoproteota</taxon>
    </lineage>
</organism>